<feature type="repeat" description="RCC1" evidence="1">
    <location>
        <begin position="144"/>
        <end position="197"/>
    </location>
</feature>
<dbReference type="InterPro" id="IPR051553">
    <property type="entry name" value="Ran_GTPase-activating"/>
</dbReference>
<dbReference type="AlphaFoldDB" id="A0A9Q0R849"/>
<keyword evidence="3" id="KW-1185">Reference proteome</keyword>
<dbReference type="PROSITE" id="PS50012">
    <property type="entry name" value="RCC1_3"/>
    <property type="match status" value="3"/>
</dbReference>
<organism evidence="2 3">
    <name type="scientific">Anaeramoeba ignava</name>
    <name type="common">Anaerobic marine amoeba</name>
    <dbReference type="NCBI Taxonomy" id="1746090"/>
    <lineage>
        <taxon>Eukaryota</taxon>
        <taxon>Metamonada</taxon>
        <taxon>Anaeramoebidae</taxon>
        <taxon>Anaeramoeba</taxon>
    </lineage>
</organism>
<gene>
    <name evidence="2" type="ORF">M0811_11119</name>
</gene>
<protein>
    <submittedName>
        <fullName evidence="2">Uncharacterized protein</fullName>
    </submittedName>
</protein>
<dbReference type="InterPro" id="IPR011333">
    <property type="entry name" value="SKP1/BTB/POZ_sf"/>
</dbReference>
<evidence type="ECO:0000256" key="1">
    <source>
        <dbReference type="PROSITE-ProRule" id="PRU00235"/>
    </source>
</evidence>
<evidence type="ECO:0000313" key="3">
    <source>
        <dbReference type="Proteomes" id="UP001149090"/>
    </source>
</evidence>
<dbReference type="Pfam" id="PF00415">
    <property type="entry name" value="RCC1"/>
    <property type="match status" value="2"/>
</dbReference>
<reference evidence="2" key="1">
    <citation type="submission" date="2022-10" db="EMBL/GenBank/DDBJ databases">
        <title>Novel sulphate-reducing endosymbionts in the free-living metamonad Anaeramoeba.</title>
        <authorList>
            <person name="Jerlstrom-Hultqvist J."/>
            <person name="Cepicka I."/>
            <person name="Gallot-Lavallee L."/>
            <person name="Salas-Leiva D."/>
            <person name="Curtis B.A."/>
            <person name="Zahonova K."/>
            <person name="Pipaliya S."/>
            <person name="Dacks J."/>
            <person name="Roger A.J."/>
        </authorList>
    </citation>
    <scope>NUCLEOTIDE SEQUENCE</scope>
    <source>
        <strain evidence="2">BMAN</strain>
    </source>
</reference>
<dbReference type="PANTHER" id="PTHR45982:SF1">
    <property type="entry name" value="REGULATOR OF CHROMOSOME CONDENSATION"/>
    <property type="match status" value="1"/>
</dbReference>
<dbReference type="Gene3D" id="3.30.710.10">
    <property type="entry name" value="Potassium Channel Kv1.1, Chain A"/>
    <property type="match status" value="2"/>
</dbReference>
<dbReference type="PANTHER" id="PTHR45982">
    <property type="entry name" value="REGULATOR OF CHROMOSOME CONDENSATION"/>
    <property type="match status" value="1"/>
</dbReference>
<feature type="repeat" description="RCC1" evidence="1">
    <location>
        <begin position="257"/>
        <end position="311"/>
    </location>
</feature>
<proteinExistence type="predicted"/>
<dbReference type="InterPro" id="IPR009091">
    <property type="entry name" value="RCC1/BLIP-II"/>
</dbReference>
<evidence type="ECO:0000313" key="2">
    <source>
        <dbReference type="EMBL" id="KAJ5070271.1"/>
    </source>
</evidence>
<name>A0A9Q0R849_ANAIG</name>
<sequence>MNDSIEYLNEKDSKQNPSKIQIEENIQKVSAGYQNEAILTIEGNVFAKGKVINTKNTNEFINISSLIEDTNDRIIQDVVSGSNSIYLLTSKRNAYRIGLNAYGQLDFDYKTLKKKKKPILMMKNVSKIFSGNTSEFVFLLNSKQQLFGCGSNLYGQLGLGMTAIQAIQQLNQIQNIPKGKIIDIQCGATHSIILIEDENENPKRKLYSCGRHEYNGLGQNQNTYKFTEIKSSLFENDDNILDFSIGNAHTLILTSKGKLIGFGWNEYGQLGTGDTKKQSIPIQIELPKLKFYISNYRVLCGFNKSFLYYYPPSFSNLEEDLIKLFRRKEFCDISFKTENGEIISAHKLILKYRLNQNQNEKLQEIISNKSIKESNQIFEMIYSNNSKTNPKLYSEIKEIINSNEKIEETMKRIYLNENEKEKEKDFIIERKEKQYKFPKLILIMRIELYRGMFLSVTEDKSNKVTDYSELSNKSFQIFEYWIYSNQIKDGIEITQEIIDEIKQKLIIFN</sequence>
<dbReference type="SUPFAM" id="SSF50985">
    <property type="entry name" value="RCC1/BLIP-II"/>
    <property type="match status" value="1"/>
</dbReference>
<dbReference type="InterPro" id="IPR000408">
    <property type="entry name" value="Reg_chr_condens"/>
</dbReference>
<comment type="caution">
    <text evidence="2">The sequence shown here is derived from an EMBL/GenBank/DDBJ whole genome shotgun (WGS) entry which is preliminary data.</text>
</comment>
<dbReference type="EMBL" id="JAPDFW010000097">
    <property type="protein sequence ID" value="KAJ5070271.1"/>
    <property type="molecule type" value="Genomic_DNA"/>
</dbReference>
<accession>A0A9Q0R849</accession>
<dbReference type="Gene3D" id="2.130.10.30">
    <property type="entry name" value="Regulator of chromosome condensation 1/beta-lactamase-inhibitor protein II"/>
    <property type="match status" value="1"/>
</dbReference>
<feature type="repeat" description="RCC1" evidence="1">
    <location>
        <begin position="204"/>
        <end position="256"/>
    </location>
</feature>
<dbReference type="Proteomes" id="UP001149090">
    <property type="component" value="Unassembled WGS sequence"/>
</dbReference>